<dbReference type="Gene3D" id="3.30.70.1290">
    <property type="entry name" value="Transposase IS200-like"/>
    <property type="match status" value="1"/>
</dbReference>
<dbReference type="InterPro" id="IPR002686">
    <property type="entry name" value="Transposase_17"/>
</dbReference>
<dbReference type="Pfam" id="PF01797">
    <property type="entry name" value="Y1_Tnp"/>
    <property type="match status" value="1"/>
</dbReference>
<reference evidence="2 3" key="1">
    <citation type="submission" date="2020-03" db="EMBL/GenBank/DDBJ databases">
        <authorList>
            <person name="Wang L."/>
            <person name="He N."/>
            <person name="Li Y."/>
            <person name="Fang Y."/>
            <person name="Zhang F."/>
        </authorList>
    </citation>
    <scope>NUCLEOTIDE SEQUENCE [LARGE SCALE GENOMIC DNA]</scope>
    <source>
        <strain evidence="3">hsmgli-8</strain>
    </source>
</reference>
<dbReference type="SUPFAM" id="SSF143422">
    <property type="entry name" value="Transposase IS200-like"/>
    <property type="match status" value="1"/>
</dbReference>
<comment type="caution">
    <text evidence="2">The sequence shown here is derived from an EMBL/GenBank/DDBJ whole genome shotgun (WGS) entry which is preliminary data.</text>
</comment>
<gene>
    <name evidence="2" type="ORF">HBH25_20675</name>
</gene>
<evidence type="ECO:0000259" key="1">
    <source>
        <dbReference type="SMART" id="SM01321"/>
    </source>
</evidence>
<name>A0ABX0YII4_9PSED</name>
<sequence length="96" mass="11208">MRAIQAEAKAGSASTLAWVLMPDHFHWLLQLGNADLNHVLRRVKSRSTLEFKRVQELPWALWQKHFYDRALRMDEEVAAAARYVICNPLRRVSTHL</sequence>
<proteinExistence type="predicted"/>
<dbReference type="Proteomes" id="UP000746535">
    <property type="component" value="Unassembled WGS sequence"/>
</dbReference>
<protein>
    <recommendedName>
        <fullName evidence="1">Transposase IS200-like domain-containing protein</fullName>
    </recommendedName>
</protein>
<feature type="domain" description="Transposase IS200-like" evidence="1">
    <location>
        <begin position="1"/>
        <end position="87"/>
    </location>
</feature>
<dbReference type="InterPro" id="IPR036515">
    <property type="entry name" value="Transposase_17_sf"/>
</dbReference>
<keyword evidence="3" id="KW-1185">Reference proteome</keyword>
<evidence type="ECO:0000313" key="2">
    <source>
        <dbReference type="EMBL" id="NJP03254.1"/>
    </source>
</evidence>
<dbReference type="PANTHER" id="PTHR36966:SF1">
    <property type="entry name" value="REP-ASSOCIATED TYROSINE TRANSPOSASE"/>
    <property type="match status" value="1"/>
</dbReference>
<dbReference type="NCBIfam" id="NF047646">
    <property type="entry name" value="REP_Tyr_transpos"/>
    <property type="match status" value="1"/>
</dbReference>
<accession>A0ABX0YII4</accession>
<dbReference type="EMBL" id="JAAVJI010000017">
    <property type="protein sequence ID" value="NJP03254.1"/>
    <property type="molecule type" value="Genomic_DNA"/>
</dbReference>
<dbReference type="PANTHER" id="PTHR36966">
    <property type="entry name" value="REP-ASSOCIATED TYROSINE TRANSPOSASE"/>
    <property type="match status" value="1"/>
</dbReference>
<dbReference type="SMART" id="SM01321">
    <property type="entry name" value="Y1_Tnp"/>
    <property type="match status" value="1"/>
</dbReference>
<evidence type="ECO:0000313" key="3">
    <source>
        <dbReference type="Proteomes" id="UP000746535"/>
    </source>
</evidence>
<dbReference type="InterPro" id="IPR052715">
    <property type="entry name" value="RAYT_transposase"/>
</dbReference>
<organism evidence="2 3">
    <name type="scientific">Pseudomonas quercus</name>
    <dbReference type="NCBI Taxonomy" id="2722792"/>
    <lineage>
        <taxon>Bacteria</taxon>
        <taxon>Pseudomonadati</taxon>
        <taxon>Pseudomonadota</taxon>
        <taxon>Gammaproteobacteria</taxon>
        <taxon>Pseudomonadales</taxon>
        <taxon>Pseudomonadaceae</taxon>
        <taxon>Pseudomonas</taxon>
    </lineage>
</organism>